<keyword evidence="2" id="KW-1185">Reference proteome</keyword>
<evidence type="ECO:0000313" key="1">
    <source>
        <dbReference type="EMBL" id="MFD1166782.1"/>
    </source>
</evidence>
<gene>
    <name evidence="1" type="ORF">ACFQ2C_14320</name>
</gene>
<dbReference type="RefSeq" id="WP_380897693.1">
    <property type="nucleotide sequence ID" value="NZ_JBHTKY010000024.1"/>
</dbReference>
<comment type="caution">
    <text evidence="1">The sequence shown here is derived from an EMBL/GenBank/DDBJ whole genome shotgun (WGS) entry which is preliminary data.</text>
</comment>
<evidence type="ECO:0008006" key="3">
    <source>
        <dbReference type="Google" id="ProtNLM"/>
    </source>
</evidence>
<organism evidence="1 2">
    <name type="scientific">Sphingobacterium daejeonense</name>
    <dbReference type="NCBI Taxonomy" id="371142"/>
    <lineage>
        <taxon>Bacteria</taxon>
        <taxon>Pseudomonadati</taxon>
        <taxon>Bacteroidota</taxon>
        <taxon>Sphingobacteriia</taxon>
        <taxon>Sphingobacteriales</taxon>
        <taxon>Sphingobacteriaceae</taxon>
        <taxon>Sphingobacterium</taxon>
    </lineage>
</organism>
<protein>
    <recommendedName>
        <fullName evidence="3">Outer membrane protein beta-barrel domain-containing protein</fullName>
    </recommendedName>
</protein>
<name>A0ABW3RQ56_9SPHI</name>
<evidence type="ECO:0000313" key="2">
    <source>
        <dbReference type="Proteomes" id="UP001597205"/>
    </source>
</evidence>
<dbReference type="Proteomes" id="UP001597205">
    <property type="component" value="Unassembled WGS sequence"/>
</dbReference>
<sequence length="283" mass="33094">MKRSKDTIQFSVERDSTLQTFSVNKRISPSFWANALALHTSPLLLLVDVTNSKRFTYPTDIYMDSLESKRGYHTYERIIPQNTWELQINLPLLNIMRHTDPYGFYNAEDGFLGLGIGINYFYKGNTYFNLSAQTQLIDNGLFSFLTRHRKEKSDYFRLFTLSHNHRIKKFHVGYGISYGFHTKNYSLEVKNGEDPLSSTLYATSNNSIPKKIENIGYSVNPGIFEDKSITVRTLGLWVPISYELSKEFNLSFQYRPTFHRLNDEKNIRYEDMYSVGLAYRLRL</sequence>
<reference evidence="2" key="1">
    <citation type="journal article" date="2019" name="Int. J. Syst. Evol. Microbiol.">
        <title>The Global Catalogue of Microorganisms (GCM) 10K type strain sequencing project: providing services to taxonomists for standard genome sequencing and annotation.</title>
        <authorList>
            <consortium name="The Broad Institute Genomics Platform"/>
            <consortium name="The Broad Institute Genome Sequencing Center for Infectious Disease"/>
            <person name="Wu L."/>
            <person name="Ma J."/>
        </authorList>
    </citation>
    <scope>NUCLEOTIDE SEQUENCE [LARGE SCALE GENOMIC DNA]</scope>
    <source>
        <strain evidence="2">CCUG 52468</strain>
    </source>
</reference>
<dbReference type="EMBL" id="JBHTKY010000024">
    <property type="protein sequence ID" value="MFD1166782.1"/>
    <property type="molecule type" value="Genomic_DNA"/>
</dbReference>
<accession>A0ABW3RQ56</accession>
<proteinExistence type="predicted"/>